<name>A0ABU6RZU0_9FABA</name>
<gene>
    <name evidence="1" type="ORF">PIB30_110293</name>
</gene>
<dbReference type="Gene3D" id="2.40.50.140">
    <property type="entry name" value="Nucleic acid-binding proteins"/>
    <property type="match status" value="2"/>
</dbReference>
<dbReference type="SUPFAM" id="SSF50249">
    <property type="entry name" value="Nucleic acid-binding proteins"/>
    <property type="match status" value="1"/>
</dbReference>
<evidence type="ECO:0000313" key="1">
    <source>
        <dbReference type="EMBL" id="MED6129681.1"/>
    </source>
</evidence>
<evidence type="ECO:0000313" key="2">
    <source>
        <dbReference type="Proteomes" id="UP001341840"/>
    </source>
</evidence>
<dbReference type="InterPro" id="IPR012340">
    <property type="entry name" value="NA-bd_OB-fold"/>
</dbReference>
<accession>A0ABU6RZU0</accession>
<keyword evidence="2" id="KW-1185">Reference proteome</keyword>
<reference evidence="1 2" key="1">
    <citation type="journal article" date="2023" name="Plants (Basel)">
        <title>Bridging the Gap: Combining Genomics and Transcriptomics Approaches to Understand Stylosanthes scabra, an Orphan Legume from the Brazilian Caatinga.</title>
        <authorList>
            <person name="Ferreira-Neto J.R.C."/>
            <person name="da Silva M.D."/>
            <person name="Binneck E."/>
            <person name="de Melo N.F."/>
            <person name="da Silva R.H."/>
            <person name="de Melo A.L.T.M."/>
            <person name="Pandolfi V."/>
            <person name="Bustamante F.O."/>
            <person name="Brasileiro-Vidal A.C."/>
            <person name="Benko-Iseppon A.M."/>
        </authorList>
    </citation>
    <scope>NUCLEOTIDE SEQUENCE [LARGE SCALE GENOMIC DNA]</scope>
    <source>
        <tissue evidence="1">Leaves</tissue>
    </source>
</reference>
<sequence>MSFPEIEAMSGLNDQHQIDCIGYVVAKEDPKNMVTKAGQATTCMTLYLEDLEKNKIKCTVFGDMVGELVKLAARDDVQPLIIVAQLFKPSVYLNEAYIQNTRYVSQVFLNPNFPEVAVFRNSLLAQGEAATQGITHVDSQPQYSVEDELEGGARAITTIEDVMNQTDETFCWILAEIMSVEGGANGWCYLSCFKCAKKVVDVKNGY</sequence>
<proteinExistence type="predicted"/>
<comment type="caution">
    <text evidence="1">The sequence shown here is derived from an EMBL/GenBank/DDBJ whole genome shotgun (WGS) entry which is preliminary data.</text>
</comment>
<dbReference type="Proteomes" id="UP001341840">
    <property type="component" value="Unassembled WGS sequence"/>
</dbReference>
<protein>
    <submittedName>
        <fullName evidence="1">Uncharacterized protein</fullName>
    </submittedName>
</protein>
<dbReference type="EMBL" id="JASCZI010036370">
    <property type="protein sequence ID" value="MED6129681.1"/>
    <property type="molecule type" value="Genomic_DNA"/>
</dbReference>
<organism evidence="1 2">
    <name type="scientific">Stylosanthes scabra</name>
    <dbReference type="NCBI Taxonomy" id="79078"/>
    <lineage>
        <taxon>Eukaryota</taxon>
        <taxon>Viridiplantae</taxon>
        <taxon>Streptophyta</taxon>
        <taxon>Embryophyta</taxon>
        <taxon>Tracheophyta</taxon>
        <taxon>Spermatophyta</taxon>
        <taxon>Magnoliopsida</taxon>
        <taxon>eudicotyledons</taxon>
        <taxon>Gunneridae</taxon>
        <taxon>Pentapetalae</taxon>
        <taxon>rosids</taxon>
        <taxon>fabids</taxon>
        <taxon>Fabales</taxon>
        <taxon>Fabaceae</taxon>
        <taxon>Papilionoideae</taxon>
        <taxon>50 kb inversion clade</taxon>
        <taxon>dalbergioids sensu lato</taxon>
        <taxon>Dalbergieae</taxon>
        <taxon>Pterocarpus clade</taxon>
        <taxon>Stylosanthes</taxon>
    </lineage>
</organism>